<dbReference type="Proteomes" id="UP000184532">
    <property type="component" value="Unassembled WGS sequence"/>
</dbReference>
<evidence type="ECO:0000313" key="7">
    <source>
        <dbReference type="Proteomes" id="UP000184532"/>
    </source>
</evidence>
<dbReference type="OrthoDB" id="9801987at2"/>
<gene>
    <name evidence="6" type="ORF">SAMN04488116_2652</name>
</gene>
<evidence type="ECO:0000259" key="5">
    <source>
        <dbReference type="PROSITE" id="PS50893"/>
    </source>
</evidence>
<dbReference type="NCBIfam" id="TIGR03522">
    <property type="entry name" value="GldA_ABC_ATP"/>
    <property type="match status" value="1"/>
</dbReference>
<protein>
    <submittedName>
        <fullName evidence="6">Protein involved in gliding motility GldA</fullName>
    </submittedName>
</protein>
<dbReference type="PROSITE" id="PS50893">
    <property type="entry name" value="ABC_TRANSPORTER_2"/>
    <property type="match status" value="1"/>
</dbReference>
<evidence type="ECO:0000256" key="1">
    <source>
        <dbReference type="ARBA" id="ARBA00005417"/>
    </source>
</evidence>
<dbReference type="GO" id="GO:0016887">
    <property type="term" value="F:ATP hydrolysis activity"/>
    <property type="evidence" value="ECO:0007669"/>
    <property type="project" value="InterPro"/>
</dbReference>
<dbReference type="InterPro" id="IPR003593">
    <property type="entry name" value="AAA+_ATPase"/>
</dbReference>
<dbReference type="Pfam" id="PF00005">
    <property type="entry name" value="ABC_tran"/>
    <property type="match status" value="1"/>
</dbReference>
<keyword evidence="2" id="KW-0813">Transport</keyword>
<keyword evidence="3" id="KW-0547">Nucleotide-binding</keyword>
<evidence type="ECO:0000256" key="2">
    <source>
        <dbReference type="ARBA" id="ARBA00022448"/>
    </source>
</evidence>
<keyword evidence="7" id="KW-1185">Reference proteome</keyword>
<comment type="similarity">
    <text evidence="1">Belongs to the ABC transporter superfamily.</text>
</comment>
<dbReference type="PANTHER" id="PTHR43335">
    <property type="entry name" value="ABC TRANSPORTER, ATP-BINDING PROTEIN"/>
    <property type="match status" value="1"/>
</dbReference>
<evidence type="ECO:0000256" key="3">
    <source>
        <dbReference type="ARBA" id="ARBA00022741"/>
    </source>
</evidence>
<dbReference type="Gene3D" id="3.40.50.300">
    <property type="entry name" value="P-loop containing nucleotide triphosphate hydrolases"/>
    <property type="match status" value="1"/>
</dbReference>
<proteinExistence type="inferred from homology"/>
<feature type="domain" description="ABC transporter" evidence="5">
    <location>
        <begin position="3"/>
        <end position="228"/>
    </location>
</feature>
<dbReference type="PANTHER" id="PTHR43335:SF4">
    <property type="entry name" value="ABC TRANSPORTER, ATP-BINDING PROTEIN"/>
    <property type="match status" value="1"/>
</dbReference>
<dbReference type="InterPro" id="IPR003439">
    <property type="entry name" value="ABC_transporter-like_ATP-bd"/>
</dbReference>
<dbReference type="InterPro" id="IPR019864">
    <property type="entry name" value="Motility-assoc_ABC_GldA"/>
</dbReference>
<sequence>MSITVTKITKTFGSQIALDHISFSIAKGEIVGFLGPNGAGKSTMMRILTTYSKADSGNAMVDGHDVVESKPAVQRSIGYLPEHNPLYLDMYVREYLGFNANAYKTDTARIEEVIEQTGLTPEAHKKIGQLSKGYRQRVGLAAALLHNPEVLILDEPTTGLDPNQLIEIRKLIRNIGKTKTVLLSTHIMKEVEAVCDRVIIINKGVLVADKKLDELRDVEEQIIEVEFDYRVEEVLLNNLPHVSRVKNTGGFVYELTFSTETDMRPAVFDFAHDNQLKTLQLSRKNKNLESLFSELTNT</sequence>
<dbReference type="RefSeq" id="WP_073180397.1">
    <property type="nucleotide sequence ID" value="NZ_FQWL01000004.1"/>
</dbReference>
<dbReference type="SMART" id="SM00382">
    <property type="entry name" value="AAA"/>
    <property type="match status" value="1"/>
</dbReference>
<reference evidence="7" key="1">
    <citation type="submission" date="2016-11" db="EMBL/GenBank/DDBJ databases">
        <authorList>
            <person name="Varghese N."/>
            <person name="Submissions S."/>
        </authorList>
    </citation>
    <scope>NUCLEOTIDE SEQUENCE [LARGE SCALE GENOMIC DNA]</scope>
    <source>
        <strain evidence="7">DSM 22638</strain>
    </source>
</reference>
<dbReference type="SUPFAM" id="SSF52540">
    <property type="entry name" value="P-loop containing nucleoside triphosphate hydrolases"/>
    <property type="match status" value="1"/>
</dbReference>
<name>A0A1M5N616_9FLAO</name>
<evidence type="ECO:0000313" key="6">
    <source>
        <dbReference type="EMBL" id="SHG84443.1"/>
    </source>
</evidence>
<dbReference type="AlphaFoldDB" id="A0A1M5N616"/>
<accession>A0A1M5N616</accession>
<dbReference type="GO" id="GO:0005524">
    <property type="term" value="F:ATP binding"/>
    <property type="evidence" value="ECO:0007669"/>
    <property type="project" value="UniProtKB-KW"/>
</dbReference>
<dbReference type="EMBL" id="FQWL01000004">
    <property type="protein sequence ID" value="SHG84443.1"/>
    <property type="molecule type" value="Genomic_DNA"/>
</dbReference>
<organism evidence="6 7">
    <name type="scientific">Flagellimonas flava</name>
    <dbReference type="NCBI Taxonomy" id="570519"/>
    <lineage>
        <taxon>Bacteria</taxon>
        <taxon>Pseudomonadati</taxon>
        <taxon>Bacteroidota</taxon>
        <taxon>Flavobacteriia</taxon>
        <taxon>Flavobacteriales</taxon>
        <taxon>Flavobacteriaceae</taxon>
        <taxon>Flagellimonas</taxon>
    </lineage>
</organism>
<dbReference type="InterPro" id="IPR027417">
    <property type="entry name" value="P-loop_NTPase"/>
</dbReference>
<evidence type="ECO:0000256" key="4">
    <source>
        <dbReference type="ARBA" id="ARBA00022840"/>
    </source>
</evidence>
<dbReference type="CDD" id="cd03230">
    <property type="entry name" value="ABC_DR_subfamily_A"/>
    <property type="match status" value="1"/>
</dbReference>
<keyword evidence="4" id="KW-0067">ATP-binding</keyword>
<dbReference type="STRING" id="570519.SAMN04488116_2652"/>